<accession>A0ABM3M7Z3</accession>
<dbReference type="Gene3D" id="3.40.390.10">
    <property type="entry name" value="Collagenase (Catalytic Domain)"/>
    <property type="match status" value="1"/>
</dbReference>
<gene>
    <name evidence="6" type="primary">LOC112053625</name>
</gene>
<dbReference type="Proteomes" id="UP001652582">
    <property type="component" value="Chromosome 4"/>
</dbReference>
<evidence type="ECO:0000256" key="2">
    <source>
        <dbReference type="RuleBase" id="RU361183"/>
    </source>
</evidence>
<feature type="binding site" evidence="1">
    <location>
        <position position="179"/>
    </location>
    <ligand>
        <name>Zn(2+)</name>
        <dbReference type="ChEBI" id="CHEBI:29105"/>
        <note>catalytic</note>
    </ligand>
</feature>
<organism evidence="5 6">
    <name type="scientific">Bicyclus anynana</name>
    <name type="common">Squinting bush brown butterfly</name>
    <dbReference type="NCBI Taxonomy" id="110368"/>
    <lineage>
        <taxon>Eukaryota</taxon>
        <taxon>Metazoa</taxon>
        <taxon>Ecdysozoa</taxon>
        <taxon>Arthropoda</taxon>
        <taxon>Hexapoda</taxon>
        <taxon>Insecta</taxon>
        <taxon>Pterygota</taxon>
        <taxon>Neoptera</taxon>
        <taxon>Endopterygota</taxon>
        <taxon>Lepidoptera</taxon>
        <taxon>Glossata</taxon>
        <taxon>Ditrysia</taxon>
        <taxon>Papilionoidea</taxon>
        <taxon>Nymphalidae</taxon>
        <taxon>Satyrinae</taxon>
        <taxon>Satyrini</taxon>
        <taxon>Mycalesina</taxon>
        <taxon>Bicyclus</taxon>
    </lineage>
</organism>
<keyword evidence="5" id="KW-1185">Reference proteome</keyword>
<dbReference type="PANTHER" id="PTHR10127">
    <property type="entry name" value="DISCOIDIN, CUB, EGF, LAMININ , AND ZINC METALLOPROTEASE DOMAIN CONTAINING"/>
    <property type="match status" value="1"/>
</dbReference>
<dbReference type="SMART" id="SM00235">
    <property type="entry name" value="ZnMc"/>
    <property type="match status" value="1"/>
</dbReference>
<feature type="binding site" evidence="1">
    <location>
        <position position="185"/>
    </location>
    <ligand>
        <name>Zn(2+)</name>
        <dbReference type="ChEBI" id="CHEBI:29105"/>
        <note>catalytic</note>
    </ligand>
</feature>
<evidence type="ECO:0000313" key="6">
    <source>
        <dbReference type="RefSeq" id="XP_052747552.1"/>
    </source>
</evidence>
<dbReference type="SUPFAM" id="SSF55486">
    <property type="entry name" value="Metalloproteases ('zincins'), catalytic domain"/>
    <property type="match status" value="1"/>
</dbReference>
<keyword evidence="1 2" id="KW-0645">Protease</keyword>
<evidence type="ECO:0000256" key="3">
    <source>
        <dbReference type="SAM" id="MobiDB-lite"/>
    </source>
</evidence>
<keyword evidence="1 2" id="KW-0378">Hydrolase</keyword>
<dbReference type="PANTHER" id="PTHR10127:SF814">
    <property type="entry name" value="MEPRIN A SUBUNIT BETA"/>
    <property type="match status" value="1"/>
</dbReference>
<feature type="binding site" evidence="1">
    <location>
        <position position="175"/>
    </location>
    <ligand>
        <name>Zn(2+)</name>
        <dbReference type="ChEBI" id="CHEBI:29105"/>
        <note>catalytic</note>
    </ligand>
</feature>
<dbReference type="RefSeq" id="XP_052747552.1">
    <property type="nucleotide sequence ID" value="XM_052891592.1"/>
</dbReference>
<dbReference type="GO" id="GO:0008237">
    <property type="term" value="F:metallopeptidase activity"/>
    <property type="evidence" value="ECO:0007669"/>
    <property type="project" value="UniProtKB-KW"/>
</dbReference>
<proteinExistence type="predicted"/>
<dbReference type="GeneID" id="112053625"/>
<keyword evidence="1 2" id="KW-0482">Metalloprotease</keyword>
<comment type="caution">
    <text evidence="1">Lacks conserved residue(s) required for the propagation of feature annotation.</text>
</comment>
<dbReference type="PRINTS" id="PR00480">
    <property type="entry name" value="ASTACIN"/>
</dbReference>
<dbReference type="EC" id="3.4.24.-" evidence="2"/>
<evidence type="ECO:0000256" key="1">
    <source>
        <dbReference type="PROSITE-ProRule" id="PRU01211"/>
    </source>
</evidence>
<comment type="cofactor">
    <cofactor evidence="1 2">
        <name>Zn(2+)</name>
        <dbReference type="ChEBI" id="CHEBI:29105"/>
    </cofactor>
    <text evidence="1 2">Binds 1 zinc ion per subunit.</text>
</comment>
<dbReference type="InterPro" id="IPR034035">
    <property type="entry name" value="Astacin-like_dom"/>
</dbReference>
<evidence type="ECO:0000259" key="4">
    <source>
        <dbReference type="PROSITE" id="PS51864"/>
    </source>
</evidence>
<feature type="region of interest" description="Disordered" evidence="3">
    <location>
        <begin position="1"/>
        <end position="34"/>
    </location>
</feature>
<reference evidence="6" key="1">
    <citation type="submission" date="2025-08" db="UniProtKB">
        <authorList>
            <consortium name="RefSeq"/>
        </authorList>
    </citation>
    <scope>IDENTIFICATION</scope>
</reference>
<protein>
    <recommendedName>
        <fullName evidence="2">Metalloendopeptidase</fullName>
        <ecNumber evidence="2">3.4.24.-</ecNumber>
    </recommendedName>
</protein>
<feature type="domain" description="Peptidase M12A" evidence="4">
    <location>
        <begin position="74"/>
        <end position="276"/>
    </location>
</feature>
<dbReference type="Pfam" id="PF01400">
    <property type="entry name" value="Astacin"/>
    <property type="match status" value="1"/>
</dbReference>
<keyword evidence="1 2" id="KW-0479">Metal-binding</keyword>
<dbReference type="InterPro" id="IPR024079">
    <property type="entry name" value="MetalloPept_cat_dom_sf"/>
</dbReference>
<dbReference type="CDD" id="cd04280">
    <property type="entry name" value="ZnMc_astacin_like"/>
    <property type="match status" value="1"/>
</dbReference>
<name>A0ABM3M7Z3_BICAN</name>
<dbReference type="InterPro" id="IPR006026">
    <property type="entry name" value="Peptidase_Metallo"/>
</dbReference>
<feature type="compositionally biased region" description="Basic and acidic residues" evidence="3">
    <location>
        <begin position="8"/>
        <end position="23"/>
    </location>
</feature>
<evidence type="ECO:0000313" key="5">
    <source>
        <dbReference type="Proteomes" id="UP001652582"/>
    </source>
</evidence>
<keyword evidence="1 2" id="KW-0862">Zinc</keyword>
<dbReference type="InterPro" id="IPR001506">
    <property type="entry name" value="Peptidase_M12A"/>
</dbReference>
<feature type="active site" evidence="1">
    <location>
        <position position="176"/>
    </location>
</feature>
<sequence length="292" mass="33257">MPFPSIHANDDVEAKHAANHQDTEPPASFVDGPTNHLDIFSVDPELGEHFEGDILLSPYQKLAIETDTDLSERNGLISSTKRWPNRTVVYHIVQDDFDEEQLQMIKDAMNDIANKSCIKFRPKEKDEHAVTIQGSECGCFSSVGLQNEGHKEGDEEPQLLNLSSNCFKKYGTIVHEILHTLGFYHMQSTYDRDEFVKIVWENIEPGKEHNFKKYTVNTVTDFGVSYDYGSVMHYPEKAFSNNGNKTIIPLQENVEIGQREGMSESDVIKLNRMYCEESGEPISYITDTLKEK</sequence>
<dbReference type="PROSITE" id="PS51864">
    <property type="entry name" value="ASTACIN"/>
    <property type="match status" value="1"/>
</dbReference>